<dbReference type="Proteomes" id="UP001203136">
    <property type="component" value="Unassembled WGS sequence"/>
</dbReference>
<evidence type="ECO:0000256" key="2">
    <source>
        <dbReference type="ARBA" id="ARBA00022679"/>
    </source>
</evidence>
<keyword evidence="2" id="KW-0808">Transferase</keyword>
<organism evidence="5 6">
    <name type="scientific">Clostridium symbiosum</name>
    <name type="common">Bacteroides symbiosus</name>
    <dbReference type="NCBI Taxonomy" id="1512"/>
    <lineage>
        <taxon>Bacteria</taxon>
        <taxon>Bacillati</taxon>
        <taxon>Bacillota</taxon>
        <taxon>Clostridia</taxon>
        <taxon>Lachnospirales</taxon>
        <taxon>Lachnospiraceae</taxon>
        <taxon>Otoolea</taxon>
    </lineage>
</organism>
<dbReference type="Pfam" id="PF01019">
    <property type="entry name" value="G_glu_transpept"/>
    <property type="match status" value="1"/>
</dbReference>
<dbReference type="EMBL" id="JAINVB010000001">
    <property type="protein sequence ID" value="MCK0088108.1"/>
    <property type="molecule type" value="Genomic_DNA"/>
</dbReference>
<evidence type="ECO:0000313" key="6">
    <source>
        <dbReference type="Proteomes" id="UP001203136"/>
    </source>
</evidence>
<dbReference type="GeneID" id="57968905"/>
<dbReference type="RefSeq" id="WP_243133744.1">
    <property type="nucleotide sequence ID" value="NZ_CACRUA010000007.1"/>
</dbReference>
<dbReference type="InterPro" id="IPR051792">
    <property type="entry name" value="GGT_bact"/>
</dbReference>
<comment type="similarity">
    <text evidence="1">Belongs to the gamma-glutamyltransferase family.</text>
</comment>
<keyword evidence="4" id="KW-0865">Zymogen</keyword>
<protein>
    <submittedName>
        <fullName evidence="5">Gamma-glutamyltransferase family protein</fullName>
    </submittedName>
</protein>
<reference evidence="5" key="1">
    <citation type="journal article" date="2022" name="Cell Host Microbe">
        <title>Colonization of the live biotherapeutic product VE303 and modulation of the microbiota and metabolites in healthy volunteers.</title>
        <authorList>
            <person name="Dsouza M."/>
            <person name="Menon R."/>
            <person name="Crossette E."/>
            <person name="Bhattarai S.K."/>
            <person name="Schneider J."/>
            <person name="Kim Y.G."/>
            <person name="Reddy S."/>
            <person name="Caballero S."/>
            <person name="Felix C."/>
            <person name="Cornacchione L."/>
            <person name="Hendrickson J."/>
            <person name="Watson A.R."/>
            <person name="Minot S.S."/>
            <person name="Greenfield N."/>
            <person name="Schopf L."/>
            <person name="Szabady R."/>
            <person name="Patarroyo J."/>
            <person name="Smith W."/>
            <person name="Harrison P."/>
            <person name="Kuijper E.J."/>
            <person name="Kelly C.P."/>
            <person name="Olle B."/>
            <person name="Bobilev D."/>
            <person name="Silber J.L."/>
            <person name="Bucci V."/>
            <person name="Roberts B."/>
            <person name="Faith J."/>
            <person name="Norman J.M."/>
        </authorList>
    </citation>
    <scope>NUCLEOTIDE SEQUENCE</scope>
    <source>
        <strain evidence="5">VE303-04</strain>
    </source>
</reference>
<sequence length="120" mass="13190">MSPTVVLKEDGSPFMVLGTPGATRIITTVTQLISNVIDHGMTIQEAIDAPRIFNTSTSAVAYEGRIDKSVIAELVEMGYEMDEKEEIDKYFGNANAVYYGDDGKLYGGSDFRRDSKSFGY</sequence>
<accession>A0AAW5F8B4</accession>
<dbReference type="InterPro" id="IPR043137">
    <property type="entry name" value="GGT_ssub_C"/>
</dbReference>
<proteinExistence type="inferred from homology"/>
<dbReference type="PANTHER" id="PTHR43199">
    <property type="entry name" value="GLUTATHIONE HYDROLASE"/>
    <property type="match status" value="1"/>
</dbReference>
<dbReference type="Gene3D" id="3.60.20.40">
    <property type="match status" value="1"/>
</dbReference>
<evidence type="ECO:0000313" key="5">
    <source>
        <dbReference type="EMBL" id="MCK0088108.1"/>
    </source>
</evidence>
<evidence type="ECO:0000256" key="3">
    <source>
        <dbReference type="ARBA" id="ARBA00022801"/>
    </source>
</evidence>
<dbReference type="GO" id="GO:0016740">
    <property type="term" value="F:transferase activity"/>
    <property type="evidence" value="ECO:0007669"/>
    <property type="project" value="UniProtKB-KW"/>
</dbReference>
<dbReference type="GO" id="GO:0016787">
    <property type="term" value="F:hydrolase activity"/>
    <property type="evidence" value="ECO:0007669"/>
    <property type="project" value="UniProtKB-KW"/>
</dbReference>
<evidence type="ECO:0000256" key="4">
    <source>
        <dbReference type="ARBA" id="ARBA00023145"/>
    </source>
</evidence>
<name>A0AAW5F8B4_CLOSY</name>
<dbReference type="PANTHER" id="PTHR43199:SF1">
    <property type="entry name" value="GLUTATHIONE HYDROLASE PROENZYME"/>
    <property type="match status" value="1"/>
</dbReference>
<dbReference type="AlphaFoldDB" id="A0AAW5F8B4"/>
<keyword evidence="3" id="KW-0378">Hydrolase</keyword>
<dbReference type="InterPro" id="IPR029055">
    <property type="entry name" value="Ntn_hydrolases_N"/>
</dbReference>
<gene>
    <name evidence="5" type="ORF">K5I21_19975</name>
</gene>
<comment type="caution">
    <text evidence="5">The sequence shown here is derived from an EMBL/GenBank/DDBJ whole genome shotgun (WGS) entry which is preliminary data.</text>
</comment>
<dbReference type="SUPFAM" id="SSF56235">
    <property type="entry name" value="N-terminal nucleophile aminohydrolases (Ntn hydrolases)"/>
    <property type="match status" value="1"/>
</dbReference>
<evidence type="ECO:0000256" key="1">
    <source>
        <dbReference type="ARBA" id="ARBA00009381"/>
    </source>
</evidence>